<gene>
    <name evidence="1" type="ORF">ACOLOM_LOCUS11229</name>
</gene>
<accession>A0ACA9PSH1</accession>
<reference evidence="1" key="1">
    <citation type="submission" date="2021-06" db="EMBL/GenBank/DDBJ databases">
        <authorList>
            <person name="Kallberg Y."/>
            <person name="Tangrot J."/>
            <person name="Rosling A."/>
        </authorList>
    </citation>
    <scope>NUCLEOTIDE SEQUENCE</scope>
    <source>
        <strain evidence="1">CL356</strain>
    </source>
</reference>
<keyword evidence="2" id="KW-1185">Reference proteome</keyword>
<name>A0ACA9PSH1_9GLOM</name>
<sequence>RVFRNRVEPELRDVKTEHEPSVTERKVFILFRSIVGDGDPLDRILITPVKETLRDGWGNHRLGDAEDLTGVNVGAVALDLGVVEHENRRVEPIGRSDRTTRIIVLNDVTERIVIPYRENPESGAATTYPPPNRLPKTVKNKQILTDSRTRLEVSADGVNGFGIDGGELPVPLLKKRTEASAFVVIREADLMGLQSLGLSTPLLETGPGRKYWMREGNGRRTGNKEKSSNSGSRNGSSSSSWFGEWNVQRQKGETAFEDGRGERDTGGFN</sequence>
<evidence type="ECO:0000313" key="1">
    <source>
        <dbReference type="EMBL" id="CAG8723178.1"/>
    </source>
</evidence>
<dbReference type="Proteomes" id="UP000789525">
    <property type="component" value="Unassembled WGS sequence"/>
</dbReference>
<organism evidence="1 2">
    <name type="scientific">Acaulospora colombiana</name>
    <dbReference type="NCBI Taxonomy" id="27376"/>
    <lineage>
        <taxon>Eukaryota</taxon>
        <taxon>Fungi</taxon>
        <taxon>Fungi incertae sedis</taxon>
        <taxon>Mucoromycota</taxon>
        <taxon>Glomeromycotina</taxon>
        <taxon>Glomeromycetes</taxon>
        <taxon>Diversisporales</taxon>
        <taxon>Acaulosporaceae</taxon>
        <taxon>Acaulospora</taxon>
    </lineage>
</organism>
<feature type="non-terminal residue" evidence="1">
    <location>
        <position position="1"/>
    </location>
</feature>
<proteinExistence type="predicted"/>
<comment type="caution">
    <text evidence="1">The sequence shown here is derived from an EMBL/GenBank/DDBJ whole genome shotgun (WGS) entry which is preliminary data.</text>
</comment>
<evidence type="ECO:0000313" key="2">
    <source>
        <dbReference type="Proteomes" id="UP000789525"/>
    </source>
</evidence>
<dbReference type="EMBL" id="CAJVPT010039593">
    <property type="protein sequence ID" value="CAG8723178.1"/>
    <property type="molecule type" value="Genomic_DNA"/>
</dbReference>
<protein>
    <submittedName>
        <fullName evidence="1">14196_t:CDS:1</fullName>
    </submittedName>
</protein>
<feature type="non-terminal residue" evidence="1">
    <location>
        <position position="269"/>
    </location>
</feature>